<dbReference type="Gene3D" id="3.40.47.10">
    <property type="match status" value="1"/>
</dbReference>
<evidence type="ECO:0000256" key="1">
    <source>
        <dbReference type="ARBA" id="ARBA00022450"/>
    </source>
</evidence>
<evidence type="ECO:0000256" key="5">
    <source>
        <dbReference type="ARBA" id="ARBA00022741"/>
    </source>
</evidence>
<dbReference type="GO" id="GO:0005737">
    <property type="term" value="C:cytoplasm"/>
    <property type="evidence" value="ECO:0007669"/>
    <property type="project" value="TreeGrafter"/>
</dbReference>
<comment type="caution">
    <text evidence="7">Lacks conserved residue(s) required for the propagation of feature annotation.</text>
</comment>
<dbReference type="InterPro" id="IPR042099">
    <property type="entry name" value="ANL_N_sf"/>
</dbReference>
<dbReference type="EMBL" id="CAMXCT010000668">
    <property type="protein sequence ID" value="CAI3981885.1"/>
    <property type="molecule type" value="Genomic_DNA"/>
</dbReference>
<dbReference type="Gene3D" id="3.30.30.30">
    <property type="match status" value="1"/>
</dbReference>
<dbReference type="PROSITE" id="PS00012">
    <property type="entry name" value="PHOSPHOPANTETHEINE"/>
    <property type="match status" value="1"/>
</dbReference>
<feature type="domain" description="Ketosynthase family 3 (KS3)" evidence="10">
    <location>
        <begin position="678"/>
        <end position="1093"/>
    </location>
</feature>
<dbReference type="PROSITE" id="PS52019">
    <property type="entry name" value="PKS_MFAS_DH"/>
    <property type="match status" value="1"/>
</dbReference>
<dbReference type="InterPro" id="IPR029048">
    <property type="entry name" value="HSP70_C_sf"/>
</dbReference>
<feature type="region of interest" description="N-terminal hotdog fold" evidence="7">
    <location>
        <begin position="1544"/>
        <end position="1676"/>
    </location>
</feature>
<dbReference type="InterPro" id="IPR016039">
    <property type="entry name" value="Thiolase-like"/>
</dbReference>
<feature type="compositionally biased region" description="Basic and acidic residues" evidence="9">
    <location>
        <begin position="2546"/>
        <end position="2573"/>
    </location>
</feature>
<dbReference type="GO" id="GO:0005886">
    <property type="term" value="C:plasma membrane"/>
    <property type="evidence" value="ECO:0007669"/>
    <property type="project" value="TreeGrafter"/>
</dbReference>
<dbReference type="SUPFAM" id="SSF56801">
    <property type="entry name" value="Acetyl-CoA synthetase-like"/>
    <property type="match status" value="1"/>
</dbReference>
<dbReference type="Gene3D" id="3.40.50.12780">
    <property type="entry name" value="N-terminal domain of ligase-like"/>
    <property type="match status" value="1"/>
</dbReference>
<dbReference type="Pfam" id="PF21089">
    <property type="entry name" value="PKS_DH_N"/>
    <property type="match status" value="1"/>
</dbReference>
<dbReference type="InterPro" id="IPR014030">
    <property type="entry name" value="Ketoacyl_synth_N"/>
</dbReference>
<dbReference type="CDD" id="cd10230">
    <property type="entry name" value="ASKHA_NBD_HSP70_HYOU1"/>
    <property type="match status" value="1"/>
</dbReference>
<reference evidence="13 14" key="2">
    <citation type="submission" date="2024-05" db="EMBL/GenBank/DDBJ databases">
        <authorList>
            <person name="Chen Y."/>
            <person name="Shah S."/>
            <person name="Dougan E. K."/>
            <person name="Thang M."/>
            <person name="Chan C."/>
        </authorList>
    </citation>
    <scope>NUCLEOTIDE SEQUENCE [LARGE SCALE GENOMIC DNA]</scope>
</reference>
<dbReference type="SUPFAM" id="SSF53901">
    <property type="entry name" value="Thiolase-like"/>
    <property type="match status" value="1"/>
</dbReference>
<dbReference type="EMBL" id="CAMXCT030000668">
    <property type="protein sequence ID" value="CAL4769197.1"/>
    <property type="molecule type" value="Genomic_DNA"/>
</dbReference>
<dbReference type="Pfam" id="PF08659">
    <property type="entry name" value="KR"/>
    <property type="match status" value="1"/>
</dbReference>
<feature type="compositionally biased region" description="Low complexity" evidence="9">
    <location>
        <begin position="2280"/>
        <end position="2298"/>
    </location>
</feature>
<dbReference type="SMART" id="SM00826">
    <property type="entry name" value="PKS_DH"/>
    <property type="match status" value="1"/>
</dbReference>
<protein>
    <submittedName>
        <fullName evidence="13">Polyketide synthase PksN</fullName>
    </submittedName>
</protein>
<dbReference type="SMART" id="SM00825">
    <property type="entry name" value="PKS_KS"/>
    <property type="match status" value="1"/>
</dbReference>
<feature type="region of interest" description="Disordered" evidence="9">
    <location>
        <begin position="2546"/>
        <end position="2580"/>
    </location>
</feature>
<dbReference type="Gene3D" id="3.30.420.40">
    <property type="match status" value="2"/>
</dbReference>
<accession>A0A9P1BYL8</accession>
<proteinExistence type="predicted"/>
<evidence type="ECO:0000259" key="10">
    <source>
        <dbReference type="PROSITE" id="PS52004"/>
    </source>
</evidence>
<dbReference type="InterPro" id="IPR029047">
    <property type="entry name" value="HSP70_peptide-bd_sf"/>
</dbReference>
<sequence length="2630" mass="290705">MQPVQFSSSAVALEDVCIICSSLPSSSSRHELPVRVASADQCPAGLENVYLCGTVEEVWPLRVRFRPLGCFVDRTDSDCAELPNCQVLPQLAEGLALAWEPLLAAVCSRHVATIQDMILRNARRWPDKLALIYEDREWTYQQMCSAACSLRDRLLEGGLCPSRGPIAVRIDASDYSAICFLALMSGRFTVHLLDRGASSQRYRLQTCPSQAIVTKHGQDLAVTEDLRVFNLDEMQLDWSQPLSSLHMDGDLNDVAFIEYTSGSTGNPKSVATVQWRIAHWARWHLFHFPPQGARDAYNLFWIWYWQIPLTTGSTCVVWPNWQSQDISQLMQYFRRHRVTRCNCLTPGQLSALLSVEDTLPNDLQEVFVGGEALPLSTCRSWLKKWPHVRLVVNYATTETAADMAFLPMTEEIACMDMPFAPLSANIVCWNNQMTIENEELVISGWNVADGYLPPTVSSAFRRNEDGFTNTYRTGDRAQIKDGHIFIMGRVDKVVKVRGFRVDTDGLESLLMKETVVKDVCVRKFKESLYAVTCTTDIERVKTFAKENYEHSNLIVWVPVDGLPITKSGKKDIRAIEQILSDLENTDEVMEYDTEEERRVAAAYKEVLGRQVSRDTPFLEAGGHSLSAMRIAKLLGISPVELFKYPTIADLAKFLSKDVQLDKSMMHTVSLPRVQQASNGPLAVVGMACRLPNADSAEHFWDSLKAGHLMTTQLPVMPGQIPRKGVVPDHGFDCHFWKCSEQAAAMMDTAQRTLLEVSYEAFHGAGFSARLPDGQLRGLELPERNVAVIVCGGSLNHWPIELGVDLEESRTKRPDEYFNLEVGTDKDYLASTIAYRLDLHGTAEVVQTACSSALVAISRSVQLLKSGYCDYALCGGASFSPNAPIAAVDGLIWSPDGVCRPYAEGANGTTNSDGGGVVILSRLSTAVSHGNVAHAHVLGSATNNDGARKSTFSAPSYEGQVEVLRQAHLDAGILSSQLDYVEGHGTGTKLGDPLEIAALTEVLGQEGRIVLGSVKGNLGHLNTAAGVPGLLKAVLMLKHQSMVPSLHAVNPSKEVDWNRTPLTLATLSESWQGSLASVSSFGVGGTNAHVVLKAAAQNGHASPEKVSWNRKPVEVLLSSFNKQTKHGNRQVQAVAQTPVKMEARKSLEDWFYEATREAVRLSELKPKLAAVLLDGEEPSMPEGMPKTTVLTTWQRAVPAAKAAGGFLIFLGTSTLEPDVNDTSQEVLLLNFMTLIKKLTQSKSTFEVAFILQNTLRYAGLLGFLRSAMKEHPELRLRLLCREGEAPVLFPAAPGEFILTTQGVFTPRLRSVPSPAAVGSFAMYERALVTGGLRGLGLRVAKWLADTGRAKSLVLMGRNQSQGSNAELLEELSRQLPVEVRLGDVSKWEEVQSLPDVDLVVHCAGAVKDGVLLKLTREDVRKVIYPKIRGSLHLRKKFPNAKKLAFSSSSGLLGVPGQSTYAAGNTFVDAVMPSIQWGGWAETGMVEDLGIEPLPGEHFVPVNDGLECFGRILDAEERAVPLAVLDVHWPVFRQQKTVFAPDDALLATIEVEIPRPSPDQLKQVWTLGAAGSRHRGSRQSLELCQQHMVSGVPVLPGSALLALALEVSSQVLQTDSVQLQDVKFIMPLELQSVRQLTLTVTKSASGGALRFSSRADGNEDSKEALHCTANFTSAEVVQRPRMQATQAHGPTSLPLLDISTDPISKVWSSVITVPSCCDVWFDLVWMVEVCALTGRILKLAQIMSVDLGHEFFKVALMRQGMPLEIVLNSHSKRKTTTAVSFFEASRVFGDDALAHISKAPTKVPTFFHSLLGQNFTSEADVQSGGPWWKKFGLSDLFYKFDLGYDVERGVPTFKVGEDEAHLLQGEEILASILSFAKQMSEDSADGKSVRELVVTVPSDATLRQRQAIVSAGEIAGLRVLTLVHETSAFAVQRAVDVTPDKGASDIHLFYNLGSRKAEVSIVRFESRSAGMVAGKMAPVLTVLGSAIDYSIGGHLMDLRIAEKMLKKFQEKFPKFKDGVITNSRALRKILSQAQKTKMVLSSNKVAPFNVESLYEDTDFQATLSREDFESMCQDMFDALSRPIDKALAAANVTMADIKFVEVVGGAWRVPKVQQILSSHFKSGESSLPLGQHLNGEEAGAMGAALVAANSSSSFRVKKIFFSDISAHEYAVQVTGLDGTWEKNLTVLYPVGSALGSKKKLSFTMEEDFKVKVFENTILVSEYSVTGLKDLLENKWKPYNTTGPPKISVSVPLETSGIVEVKQPMATIEELYWVNVTKEKPKANASKSKNATEESNASEASNETEENKDEKKEEKTDEKEESNDSNATEEPEVVLKQKKKKHEKKLTVKRLDYLPKPLTDEKIEELQKRLKALKEHEEEAAAMAGLRNELEAYIYGSRDKMERDDIVKVSTEQQREGVSKLCTEYEDWIHEAGHHPKSEFETKLKALQDLLSPMEERALEMESRADLPDTVTEEMETIKEMKKHVLKNMTWVSSNKTDAAAEKLTEFESWWEKKQEQQKKIPLHEAPAYTKQEVLSQISKVKKEWEKLKKIKKPKETKPKKDKNTSKSEKSEKEDPLPTDIDAIERELSEISVKKMEAVEKEDFDAAHALKQREQLLSEQRKKLKAEDDKGEL</sequence>
<organism evidence="12">
    <name type="scientific">Cladocopium goreaui</name>
    <dbReference type="NCBI Taxonomy" id="2562237"/>
    <lineage>
        <taxon>Eukaryota</taxon>
        <taxon>Sar</taxon>
        <taxon>Alveolata</taxon>
        <taxon>Dinophyceae</taxon>
        <taxon>Suessiales</taxon>
        <taxon>Symbiodiniaceae</taxon>
        <taxon>Cladocopium</taxon>
    </lineage>
</organism>
<dbReference type="GO" id="GO:0004315">
    <property type="term" value="F:3-oxoacyl-[acyl-carrier-protein] synthase activity"/>
    <property type="evidence" value="ECO:0007669"/>
    <property type="project" value="InterPro"/>
</dbReference>
<evidence type="ECO:0000256" key="7">
    <source>
        <dbReference type="PROSITE-ProRule" id="PRU01363"/>
    </source>
</evidence>
<keyword evidence="1" id="KW-0596">Phosphopantetheine</keyword>
<dbReference type="SMART" id="SM00822">
    <property type="entry name" value="PKS_KR"/>
    <property type="match status" value="1"/>
</dbReference>
<dbReference type="CDD" id="cd00833">
    <property type="entry name" value="PKS"/>
    <property type="match status" value="1"/>
</dbReference>
<dbReference type="GO" id="GO:0006633">
    <property type="term" value="P:fatty acid biosynthetic process"/>
    <property type="evidence" value="ECO:0007669"/>
    <property type="project" value="InterPro"/>
</dbReference>
<dbReference type="Pfam" id="PF02801">
    <property type="entry name" value="Ketoacyl-synt_C"/>
    <property type="match status" value="1"/>
</dbReference>
<dbReference type="InterPro" id="IPR050091">
    <property type="entry name" value="PKS_NRPS_Biosynth_Enz"/>
</dbReference>
<dbReference type="Pfam" id="PF16197">
    <property type="entry name" value="KAsynt_C_assoc"/>
    <property type="match status" value="1"/>
</dbReference>
<dbReference type="GO" id="GO:0140662">
    <property type="term" value="F:ATP-dependent protein folding chaperone"/>
    <property type="evidence" value="ECO:0007669"/>
    <property type="project" value="InterPro"/>
</dbReference>
<dbReference type="PROSITE" id="PS52004">
    <property type="entry name" value="KS3_2"/>
    <property type="match status" value="1"/>
</dbReference>
<keyword evidence="5" id="KW-0547">Nucleotide-binding</keyword>
<dbReference type="EMBL" id="CAMXCT020000668">
    <property type="protein sequence ID" value="CAL1135260.1"/>
    <property type="molecule type" value="Genomic_DNA"/>
</dbReference>
<dbReference type="Pfam" id="PF00550">
    <property type="entry name" value="PP-binding"/>
    <property type="match status" value="1"/>
</dbReference>
<dbReference type="Gene3D" id="3.40.50.720">
    <property type="entry name" value="NAD(P)-binding Rossmann-like Domain"/>
    <property type="match status" value="1"/>
</dbReference>
<dbReference type="PROSITE" id="PS00606">
    <property type="entry name" value="KS3_1"/>
    <property type="match status" value="1"/>
</dbReference>
<evidence type="ECO:0000256" key="3">
    <source>
        <dbReference type="ARBA" id="ARBA00022679"/>
    </source>
</evidence>
<dbReference type="SUPFAM" id="SSF47336">
    <property type="entry name" value="ACP-like"/>
    <property type="match status" value="1"/>
</dbReference>
<dbReference type="SUPFAM" id="SSF51735">
    <property type="entry name" value="NAD(P)-binding Rossmann-fold domains"/>
    <property type="match status" value="1"/>
</dbReference>
<feature type="compositionally biased region" description="Basic and acidic residues" evidence="9">
    <location>
        <begin position="2305"/>
        <end position="2315"/>
    </location>
</feature>
<dbReference type="InterPro" id="IPR032821">
    <property type="entry name" value="PKS_assoc"/>
</dbReference>
<dbReference type="InterPro" id="IPR000873">
    <property type="entry name" value="AMP-dep_synth/lig_dom"/>
</dbReference>
<dbReference type="Gene3D" id="4.10.860.10">
    <property type="entry name" value="UVR domain"/>
    <property type="match status" value="1"/>
</dbReference>
<dbReference type="PANTHER" id="PTHR43775:SF37">
    <property type="entry name" value="SI:DKEY-61P9.11"/>
    <property type="match status" value="1"/>
</dbReference>
<evidence type="ECO:0000256" key="9">
    <source>
        <dbReference type="SAM" id="MobiDB-lite"/>
    </source>
</evidence>
<dbReference type="InterPro" id="IPR020807">
    <property type="entry name" value="PKS_DH"/>
</dbReference>
<dbReference type="InterPro" id="IPR006162">
    <property type="entry name" value="Ppantetheine_attach_site"/>
</dbReference>
<dbReference type="PANTHER" id="PTHR43775">
    <property type="entry name" value="FATTY ACID SYNTHASE"/>
    <property type="match status" value="1"/>
</dbReference>
<dbReference type="InterPro" id="IPR049552">
    <property type="entry name" value="PKS_DH_N"/>
</dbReference>
<dbReference type="InterPro" id="IPR057326">
    <property type="entry name" value="KR_dom"/>
</dbReference>
<dbReference type="InterPro" id="IPR009081">
    <property type="entry name" value="PP-bd_ACP"/>
</dbReference>
<evidence type="ECO:0000259" key="11">
    <source>
        <dbReference type="PROSITE" id="PS52019"/>
    </source>
</evidence>
<name>A0A9P1BYL8_9DINO</name>
<evidence type="ECO:0000256" key="8">
    <source>
        <dbReference type="SAM" id="Coils"/>
    </source>
</evidence>
<feature type="region of interest" description="C-terminal hotdog fold" evidence="7">
    <location>
        <begin position="1716"/>
        <end position="1908"/>
    </location>
</feature>
<feature type="region of interest" description="Disordered" evidence="9">
    <location>
        <begin position="2278"/>
        <end position="2338"/>
    </location>
</feature>
<keyword evidence="4" id="KW-0677">Repeat</keyword>
<dbReference type="Pfam" id="PF00012">
    <property type="entry name" value="HSP70"/>
    <property type="match status" value="1"/>
</dbReference>
<dbReference type="InterPro" id="IPR036291">
    <property type="entry name" value="NAD(P)-bd_dom_sf"/>
</dbReference>
<dbReference type="Proteomes" id="UP001152797">
    <property type="component" value="Unassembled WGS sequence"/>
</dbReference>
<dbReference type="Gene3D" id="1.10.1200.10">
    <property type="entry name" value="ACP-like"/>
    <property type="match status" value="1"/>
</dbReference>
<dbReference type="InterPro" id="IPR049900">
    <property type="entry name" value="PKS_mFAS_DH"/>
</dbReference>
<dbReference type="InterPro" id="IPR020841">
    <property type="entry name" value="PKS_Beta-ketoAc_synthase_dom"/>
</dbReference>
<evidence type="ECO:0000256" key="4">
    <source>
        <dbReference type="ARBA" id="ARBA00022737"/>
    </source>
</evidence>
<feature type="coiled-coil region" evidence="8">
    <location>
        <begin position="2353"/>
        <end position="2380"/>
    </location>
</feature>
<keyword evidence="2" id="KW-0597">Phosphoprotein</keyword>
<comment type="caution">
    <text evidence="12">The sequence shown here is derived from an EMBL/GenBank/DDBJ whole genome shotgun (WGS) entry which is preliminary data.</text>
</comment>
<dbReference type="SUPFAM" id="SSF53067">
    <property type="entry name" value="Actin-like ATPase domain"/>
    <property type="match status" value="2"/>
</dbReference>
<dbReference type="InterPro" id="IPR018201">
    <property type="entry name" value="Ketoacyl_synth_AS"/>
</dbReference>
<dbReference type="InterPro" id="IPR013968">
    <property type="entry name" value="PKS_KR"/>
</dbReference>
<feature type="compositionally biased region" description="Acidic residues" evidence="9">
    <location>
        <begin position="2316"/>
        <end position="2329"/>
    </location>
</feature>
<dbReference type="InterPro" id="IPR036736">
    <property type="entry name" value="ACP-like_sf"/>
</dbReference>
<evidence type="ECO:0000313" key="14">
    <source>
        <dbReference type="Proteomes" id="UP001152797"/>
    </source>
</evidence>
<dbReference type="OrthoDB" id="329835at2759"/>
<dbReference type="SUPFAM" id="SSF100934">
    <property type="entry name" value="Heat shock protein 70kD (HSP70), C-terminal subdomain"/>
    <property type="match status" value="1"/>
</dbReference>
<dbReference type="Gene3D" id="3.90.640.10">
    <property type="entry name" value="Actin, Chain A, domain 4"/>
    <property type="match status" value="1"/>
</dbReference>
<dbReference type="Gene3D" id="3.10.129.10">
    <property type="entry name" value="Hotdog Thioesterase"/>
    <property type="match status" value="1"/>
</dbReference>
<dbReference type="Pfam" id="PF00109">
    <property type="entry name" value="ketoacyl-synt"/>
    <property type="match status" value="1"/>
</dbReference>
<gene>
    <name evidence="12" type="ORF">C1SCF055_LOCUS9630</name>
</gene>
<keyword evidence="6" id="KW-0067">ATP-binding</keyword>
<dbReference type="InterPro" id="IPR045851">
    <property type="entry name" value="AMP-bd_C_sf"/>
</dbReference>
<dbReference type="GO" id="GO:0004312">
    <property type="term" value="F:fatty acid synthase activity"/>
    <property type="evidence" value="ECO:0007669"/>
    <property type="project" value="TreeGrafter"/>
</dbReference>
<evidence type="ECO:0000313" key="13">
    <source>
        <dbReference type="EMBL" id="CAL4769197.1"/>
    </source>
</evidence>
<dbReference type="Gene3D" id="3.30.300.30">
    <property type="match status" value="1"/>
</dbReference>
<evidence type="ECO:0000313" key="12">
    <source>
        <dbReference type="EMBL" id="CAI3981885.1"/>
    </source>
</evidence>
<dbReference type="Pfam" id="PF00501">
    <property type="entry name" value="AMP-binding"/>
    <property type="match status" value="1"/>
</dbReference>
<evidence type="ECO:0000256" key="2">
    <source>
        <dbReference type="ARBA" id="ARBA00022553"/>
    </source>
</evidence>
<keyword evidence="8" id="KW-0175">Coiled coil</keyword>
<dbReference type="Gene3D" id="2.60.34.10">
    <property type="entry name" value="Substrate Binding Domain Of DNAk, Chain A, domain 1"/>
    <property type="match status" value="1"/>
</dbReference>
<dbReference type="FunFam" id="3.90.640.10:FF:000004">
    <property type="entry name" value="Heat shock 70 kDa protein 4"/>
    <property type="match status" value="1"/>
</dbReference>
<keyword evidence="3" id="KW-0808">Transferase</keyword>
<feature type="domain" description="PKS/mFAS DH" evidence="11">
    <location>
        <begin position="1544"/>
        <end position="1908"/>
    </location>
</feature>
<evidence type="ECO:0000256" key="6">
    <source>
        <dbReference type="ARBA" id="ARBA00022840"/>
    </source>
</evidence>
<dbReference type="Gene3D" id="1.20.1270.10">
    <property type="match status" value="1"/>
</dbReference>
<dbReference type="InterPro" id="IPR013126">
    <property type="entry name" value="Hsp_70_fam"/>
</dbReference>
<dbReference type="GO" id="GO:0005524">
    <property type="term" value="F:ATP binding"/>
    <property type="evidence" value="ECO:0007669"/>
    <property type="project" value="UniProtKB-KW"/>
</dbReference>
<dbReference type="InterPro" id="IPR014031">
    <property type="entry name" value="Ketoacyl_synth_C"/>
</dbReference>
<dbReference type="InterPro" id="IPR043129">
    <property type="entry name" value="ATPase_NBD"/>
</dbReference>
<reference evidence="12" key="1">
    <citation type="submission" date="2022-10" db="EMBL/GenBank/DDBJ databases">
        <authorList>
            <person name="Chen Y."/>
            <person name="Dougan E. K."/>
            <person name="Chan C."/>
            <person name="Rhodes N."/>
            <person name="Thang M."/>
        </authorList>
    </citation>
    <scope>NUCLEOTIDE SEQUENCE</scope>
</reference>
<keyword evidence="14" id="KW-1185">Reference proteome</keyword>